<dbReference type="CDD" id="cd00303">
    <property type="entry name" value="retropepsin_like"/>
    <property type="match status" value="1"/>
</dbReference>
<reference evidence="3" key="2">
    <citation type="submission" date="2021-03" db="UniProtKB">
        <authorList>
            <consortium name="EnsemblPlants"/>
        </authorList>
    </citation>
    <scope>IDENTIFICATION</scope>
</reference>
<dbReference type="PANTHER" id="PTHR33240:SF15">
    <property type="entry name" value="GAG-PRO-LIKE PROTEIN"/>
    <property type="match status" value="1"/>
</dbReference>
<dbReference type="Gene3D" id="2.40.70.10">
    <property type="entry name" value="Acid Proteases"/>
    <property type="match status" value="1"/>
</dbReference>
<feature type="compositionally biased region" description="Polar residues" evidence="1">
    <location>
        <begin position="195"/>
        <end position="210"/>
    </location>
</feature>
<proteinExistence type="predicted"/>
<dbReference type="InterPro" id="IPR021109">
    <property type="entry name" value="Peptidase_aspartic_dom_sf"/>
</dbReference>
<feature type="domain" description="Retrotransposon gag" evidence="2">
    <location>
        <begin position="276"/>
        <end position="348"/>
    </location>
</feature>
<name>A0A803NHZ4_CANSA</name>
<keyword evidence="4" id="KW-1185">Reference proteome</keyword>
<feature type="region of interest" description="Disordered" evidence="1">
    <location>
        <begin position="62"/>
        <end position="156"/>
    </location>
</feature>
<dbReference type="Proteomes" id="UP000596661">
    <property type="component" value="Chromosome 1"/>
</dbReference>
<dbReference type="EMBL" id="UZAU01000042">
    <property type="status" value="NOT_ANNOTATED_CDS"/>
    <property type="molecule type" value="Genomic_DNA"/>
</dbReference>
<evidence type="ECO:0000313" key="3">
    <source>
        <dbReference type="EnsemblPlants" id="cds.evm.model.01.1648"/>
    </source>
</evidence>
<evidence type="ECO:0000259" key="2">
    <source>
        <dbReference type="Pfam" id="PF03732"/>
    </source>
</evidence>
<feature type="region of interest" description="Disordered" evidence="1">
    <location>
        <begin position="177"/>
        <end position="210"/>
    </location>
</feature>
<feature type="compositionally biased region" description="Polar residues" evidence="1">
    <location>
        <begin position="89"/>
        <end position="106"/>
    </location>
</feature>
<reference evidence="3" key="1">
    <citation type="submission" date="2018-11" db="EMBL/GenBank/DDBJ databases">
        <authorList>
            <person name="Grassa J C."/>
        </authorList>
    </citation>
    <scope>NUCLEOTIDE SEQUENCE [LARGE SCALE GENOMIC DNA]</scope>
</reference>
<evidence type="ECO:0000256" key="1">
    <source>
        <dbReference type="SAM" id="MobiDB-lite"/>
    </source>
</evidence>
<dbReference type="Gramene" id="evm.model.01.1648">
    <property type="protein sequence ID" value="cds.evm.model.01.1648"/>
    <property type="gene ID" value="evm.TU.01.1648"/>
</dbReference>
<dbReference type="EnsemblPlants" id="evm.model.01.1648">
    <property type="protein sequence ID" value="cds.evm.model.01.1648"/>
    <property type="gene ID" value="evm.TU.01.1648"/>
</dbReference>
<evidence type="ECO:0000313" key="4">
    <source>
        <dbReference type="Proteomes" id="UP000596661"/>
    </source>
</evidence>
<sequence>MAGNQTTGDNNASSINIRTMNVQLPGNGTTPVDTINGGVGRTTITLLNLFPEIAIHVGETSTPTATVGKNLPITPVVGTQDRTGRAQLKSANAERSSRTKLQSRSTARGGPKQRNPHSKAQPRNEVNDAESCSSSSQSCTPSVYTRSSSVETSREGRYQVHTGDLCDHHNVVFRVRSQTPQNREEPRDPQLGDQGINNGNNPVDITSPPNAPTVTTGVVILANIATVATAPNTTQNNAILLGGVDQSILLQALKIIEQQRMPIYKLHGTSPFTKKLPEASMSTWETFVDLFLTHFQATMRYRPPYTTLANIKQEVSESLQDYFKRFNAEVTKVEKVSESSLVCMLITGDSKKSQERYAKEAKEKPLTDVNNLSERPKKLFKKECDDITFMESDARWVHHPHAGALVIVANIGGHNVHRILVDNGSLVNLLKFQAFKQMGLQEKDLSPVVSRIYGFTGDKIALKGMIKLPITLGTAPVTAKSMANFAVIDQYSAYNVVIGRPILKKMKIVTSIYNLTMKFPTLAGVGSMR</sequence>
<protein>
    <recommendedName>
        <fullName evidence="2">Retrotransposon gag domain-containing protein</fullName>
    </recommendedName>
</protein>
<organism evidence="3 4">
    <name type="scientific">Cannabis sativa</name>
    <name type="common">Hemp</name>
    <name type="synonym">Marijuana</name>
    <dbReference type="NCBI Taxonomy" id="3483"/>
    <lineage>
        <taxon>Eukaryota</taxon>
        <taxon>Viridiplantae</taxon>
        <taxon>Streptophyta</taxon>
        <taxon>Embryophyta</taxon>
        <taxon>Tracheophyta</taxon>
        <taxon>Spermatophyta</taxon>
        <taxon>Magnoliopsida</taxon>
        <taxon>eudicotyledons</taxon>
        <taxon>Gunneridae</taxon>
        <taxon>Pentapetalae</taxon>
        <taxon>rosids</taxon>
        <taxon>fabids</taxon>
        <taxon>Rosales</taxon>
        <taxon>Cannabaceae</taxon>
        <taxon>Cannabis</taxon>
    </lineage>
</organism>
<dbReference type="Pfam" id="PF03732">
    <property type="entry name" value="Retrotrans_gag"/>
    <property type="match status" value="1"/>
</dbReference>
<dbReference type="AlphaFoldDB" id="A0A803NHZ4"/>
<dbReference type="InterPro" id="IPR005162">
    <property type="entry name" value="Retrotrans_gag_dom"/>
</dbReference>
<dbReference type="PANTHER" id="PTHR33240">
    <property type="entry name" value="OS08G0508500 PROTEIN"/>
    <property type="match status" value="1"/>
</dbReference>
<feature type="compositionally biased region" description="Polar residues" evidence="1">
    <location>
        <begin position="140"/>
        <end position="151"/>
    </location>
</feature>
<accession>A0A803NHZ4</accession>